<dbReference type="EMBL" id="AAMT01000001">
    <property type="protein sequence ID" value="EAQ14921.1"/>
    <property type="molecule type" value="Genomic_DNA"/>
</dbReference>
<evidence type="ECO:0000259" key="1">
    <source>
        <dbReference type="Pfam" id="PF12680"/>
    </source>
</evidence>
<dbReference type="RefSeq" id="WP_008334905.1">
    <property type="nucleotide sequence ID" value="NZ_CH902578.1"/>
</dbReference>
<evidence type="ECO:0000313" key="3">
    <source>
        <dbReference type="Proteomes" id="UP000002931"/>
    </source>
</evidence>
<sequence>MTEDDILAIDDIMFTAVNYRDWENVLRYIGHDTLIQIGPLGELRGKTGADAVIAYFDKHYDYRFLSWQHVVEGNESSTLAVARLTYLETIHGLPEATGQVAEVPVAVFGTWDNGKLTRLRFIISFVDFMSAV</sequence>
<dbReference type="SUPFAM" id="SSF54427">
    <property type="entry name" value="NTF2-like"/>
    <property type="match status" value="1"/>
</dbReference>
<organism evidence="2 3">
    <name type="scientific">Maritimibacter alkaliphilus HTCC2654</name>
    <dbReference type="NCBI Taxonomy" id="314271"/>
    <lineage>
        <taxon>Bacteria</taxon>
        <taxon>Pseudomonadati</taxon>
        <taxon>Pseudomonadota</taxon>
        <taxon>Alphaproteobacteria</taxon>
        <taxon>Rhodobacterales</taxon>
        <taxon>Roseobacteraceae</taxon>
        <taxon>Maritimibacter</taxon>
    </lineage>
</organism>
<reference evidence="2 3" key="1">
    <citation type="journal article" date="2010" name="J. Bacteriol.">
        <title>Genome sequences of Pelagibaca bermudensis HTCC2601T and Maritimibacter alkaliphilus HTCC2654T, the type strains of two marine Roseobacter genera.</title>
        <authorList>
            <person name="Thrash J.C."/>
            <person name="Cho J.C."/>
            <person name="Ferriera S."/>
            <person name="Johnson J."/>
            <person name="Vergin K.L."/>
            <person name="Giovannoni S.J."/>
        </authorList>
    </citation>
    <scope>NUCLEOTIDE SEQUENCE [LARGE SCALE GENOMIC DNA]</scope>
    <source>
        <strain evidence="2 3">HTCC2654</strain>
    </source>
</reference>
<dbReference type="InterPro" id="IPR037401">
    <property type="entry name" value="SnoaL-like"/>
</dbReference>
<name>A3VAI0_9RHOB</name>
<dbReference type="STRING" id="314271.RB2654_20098"/>
<dbReference type="Proteomes" id="UP000002931">
    <property type="component" value="Unassembled WGS sequence"/>
</dbReference>
<dbReference type="OrthoDB" id="582835at2"/>
<proteinExistence type="predicted"/>
<dbReference type="Pfam" id="PF12680">
    <property type="entry name" value="SnoaL_2"/>
    <property type="match status" value="1"/>
</dbReference>
<comment type="caution">
    <text evidence="2">The sequence shown here is derived from an EMBL/GenBank/DDBJ whole genome shotgun (WGS) entry which is preliminary data.</text>
</comment>
<dbReference type="HOGENOM" id="CLU_1914548_0_0_5"/>
<protein>
    <recommendedName>
        <fullName evidence="1">SnoaL-like domain-containing protein</fullName>
    </recommendedName>
</protein>
<evidence type="ECO:0000313" key="2">
    <source>
        <dbReference type="EMBL" id="EAQ14921.1"/>
    </source>
</evidence>
<feature type="domain" description="SnoaL-like" evidence="1">
    <location>
        <begin position="13"/>
        <end position="118"/>
    </location>
</feature>
<gene>
    <name evidence="2" type="ORF">RB2654_20098</name>
</gene>
<keyword evidence="3" id="KW-1185">Reference proteome</keyword>
<dbReference type="AlphaFoldDB" id="A3VAI0"/>
<dbReference type="Gene3D" id="3.10.450.50">
    <property type="match status" value="1"/>
</dbReference>
<dbReference type="InterPro" id="IPR032710">
    <property type="entry name" value="NTF2-like_dom_sf"/>
</dbReference>
<accession>A3VAI0</accession>